<dbReference type="Proteomes" id="UP000640274">
    <property type="component" value="Unassembled WGS sequence"/>
</dbReference>
<dbReference type="Pfam" id="PF11794">
    <property type="entry name" value="HpaB_N"/>
    <property type="match status" value="1"/>
</dbReference>
<dbReference type="InterPro" id="IPR009100">
    <property type="entry name" value="AcylCoA_DH/oxidase_NM_dom_sf"/>
</dbReference>
<keyword evidence="2 4" id="KW-0274">FAD</keyword>
<proteinExistence type="predicted"/>
<dbReference type="SUPFAM" id="SSF47203">
    <property type="entry name" value="Acyl-CoA dehydrogenase C-terminal domain-like"/>
    <property type="match status" value="1"/>
</dbReference>
<dbReference type="InterPro" id="IPR024674">
    <property type="entry name" value="HpaB/PvcC/4-BUDH_N"/>
</dbReference>
<reference evidence="7" key="1">
    <citation type="submission" date="2020-12" db="EMBL/GenBank/DDBJ databases">
        <authorList>
            <person name="Huq M.A."/>
        </authorList>
    </citation>
    <scope>NUCLEOTIDE SEQUENCE</scope>
    <source>
        <strain evidence="7">MAHUQ-46</strain>
    </source>
</reference>
<feature type="domain" description="HpaB/PvcC/4-BUDH C-terminal" evidence="5">
    <location>
        <begin position="281"/>
        <end position="478"/>
    </location>
</feature>
<keyword evidence="1" id="KW-0285">Flavoprotein</keyword>
<evidence type="ECO:0000313" key="7">
    <source>
        <dbReference type="EMBL" id="MBJ6361220.1"/>
    </source>
</evidence>
<name>A0A934J6E0_9BACL</name>
<dbReference type="InterPro" id="IPR024719">
    <property type="entry name" value="HpaB/PvcC/4-BUDH_C"/>
</dbReference>
<feature type="binding site" evidence="4">
    <location>
        <position position="193"/>
    </location>
    <ligand>
        <name>FAD</name>
        <dbReference type="ChEBI" id="CHEBI:57692"/>
    </ligand>
</feature>
<dbReference type="Gene3D" id="1.10.3140.10">
    <property type="entry name" value="4-hydroxybutyryl-coa dehydratase, domain 1"/>
    <property type="match status" value="1"/>
</dbReference>
<dbReference type="PANTHER" id="PTHR36117">
    <property type="entry name" value="4-HYDROXYPHENYLACETATE 3-MONOOXYGENASE-RELATED"/>
    <property type="match status" value="1"/>
</dbReference>
<dbReference type="AlphaFoldDB" id="A0A934J6E0"/>
<dbReference type="InterPro" id="IPR036250">
    <property type="entry name" value="AcylCo_DH-like_C"/>
</dbReference>
<dbReference type="Gene3D" id="2.40.110.10">
    <property type="entry name" value="Butyryl-CoA Dehydrogenase, subunit A, domain 2"/>
    <property type="match status" value="1"/>
</dbReference>
<dbReference type="PIRSF" id="PIRSF000331">
    <property type="entry name" value="HpaA_HpaB"/>
    <property type="match status" value="1"/>
</dbReference>
<dbReference type="Pfam" id="PF03241">
    <property type="entry name" value="HpaB"/>
    <property type="match status" value="1"/>
</dbReference>
<protein>
    <submittedName>
        <fullName evidence="7">4-hydroxyphenylacetate 3-monooxygenase, oxygenase component</fullName>
    </submittedName>
</protein>
<evidence type="ECO:0000256" key="4">
    <source>
        <dbReference type="PIRSR" id="PIRSR000331-2"/>
    </source>
</evidence>
<evidence type="ECO:0000313" key="8">
    <source>
        <dbReference type="Proteomes" id="UP000640274"/>
    </source>
</evidence>
<dbReference type="InterPro" id="IPR004925">
    <property type="entry name" value="HpaB/PvcC/4-BUDH"/>
</dbReference>
<dbReference type="EMBL" id="JAELUP010000022">
    <property type="protein sequence ID" value="MBJ6361220.1"/>
    <property type="molecule type" value="Genomic_DNA"/>
</dbReference>
<gene>
    <name evidence="7" type="ORF">JFN88_07855</name>
</gene>
<keyword evidence="8" id="KW-1185">Reference proteome</keyword>
<evidence type="ECO:0000256" key="2">
    <source>
        <dbReference type="ARBA" id="ARBA00022827"/>
    </source>
</evidence>
<dbReference type="GO" id="GO:0016627">
    <property type="term" value="F:oxidoreductase activity, acting on the CH-CH group of donors"/>
    <property type="evidence" value="ECO:0007669"/>
    <property type="project" value="InterPro"/>
</dbReference>
<dbReference type="PANTHER" id="PTHR36117:SF3">
    <property type="entry name" value="4-HYDROXYPHENYLACETATE 3-MONOOXYGENASE-RELATED"/>
    <property type="match status" value="1"/>
</dbReference>
<dbReference type="Gene3D" id="1.20.140.10">
    <property type="entry name" value="Butyryl-CoA Dehydrogenase, subunit A, domain 3"/>
    <property type="match status" value="1"/>
</dbReference>
<dbReference type="SUPFAM" id="SSF56645">
    <property type="entry name" value="Acyl-CoA dehydrogenase NM domain-like"/>
    <property type="match status" value="1"/>
</dbReference>
<feature type="domain" description="HpaB/PvcC/4-BUDH N-terminal" evidence="6">
    <location>
        <begin position="6"/>
        <end position="274"/>
    </location>
</feature>
<sequence>MPIKNGEQFLRSINRLKPSVIYKGEYVTGNLSEHFAFSGLLSMQASLYDMQGEENYMDKMTYLSPHSSEPVGLSFIFPKTKNDLRRRRTMTSLWASRHHGFLGRAPDYMNIALAAYASAADVLQPFNPEFADNLKNYYVYCREHDISLSHAFVQPAGTRLSAVTDSFEDSIAAKVHEFNSDGMIVSGAFLLATRAVTSEEILIYPPPVLTLEEENPFTFAFAIPIDSPGLTLVCRESYVQGDSAYDFPLSSQFEEMDTLVLCDHVKVPRDRIFLYGSAQAANELAYESQFHAQVSHQTISRYIAKTEFFLGTAENLARLADADSDILNQHISDIIVILEILKSLLLKAEVKAKKNRWGVIVPDKGATLVANTYFPKIYPRMVEIIQHLASSRLVMIPSEKDFESEVSLDLKKYLQISDTEAHKVIALNRLAWELSASSFAGRQVQYERFFFGNPQHVTNRLYQGFIGREKLIKNVTRFLNL</sequence>
<evidence type="ECO:0000256" key="3">
    <source>
        <dbReference type="ARBA" id="ARBA00023002"/>
    </source>
</evidence>
<evidence type="ECO:0000259" key="5">
    <source>
        <dbReference type="Pfam" id="PF03241"/>
    </source>
</evidence>
<organism evidence="7 8">
    <name type="scientific">Paenibacillus roseus</name>
    <dbReference type="NCBI Taxonomy" id="2798579"/>
    <lineage>
        <taxon>Bacteria</taxon>
        <taxon>Bacillati</taxon>
        <taxon>Bacillota</taxon>
        <taxon>Bacilli</taxon>
        <taxon>Bacillales</taxon>
        <taxon>Paenibacillaceae</taxon>
        <taxon>Paenibacillus</taxon>
    </lineage>
</organism>
<evidence type="ECO:0000259" key="6">
    <source>
        <dbReference type="Pfam" id="PF11794"/>
    </source>
</evidence>
<comment type="caution">
    <text evidence="7">The sequence shown here is derived from an EMBL/GenBank/DDBJ whole genome shotgun (WGS) entry which is preliminary data.</text>
</comment>
<evidence type="ECO:0000256" key="1">
    <source>
        <dbReference type="ARBA" id="ARBA00022630"/>
    </source>
</evidence>
<accession>A0A934J6E0</accession>
<keyword evidence="3" id="KW-0560">Oxidoreductase</keyword>
<dbReference type="InterPro" id="IPR046373">
    <property type="entry name" value="Acyl-CoA_Oxase/DH_mid-dom_sf"/>
</dbReference>
<dbReference type="RefSeq" id="WP_199018772.1">
    <property type="nucleotide sequence ID" value="NZ_JAELUP010000022.1"/>
</dbReference>